<dbReference type="EMBL" id="AP008230">
    <property type="protein sequence ID" value="BAE85101.1"/>
    <property type="molecule type" value="Genomic_DNA"/>
</dbReference>
<keyword evidence="1" id="KW-1133">Transmembrane helix</keyword>
<keyword evidence="1" id="KW-0472">Membrane</keyword>
<accession>Q24S91</accession>
<keyword evidence="1" id="KW-0812">Transmembrane</keyword>
<protein>
    <submittedName>
        <fullName evidence="2">Uncharacterized protein</fullName>
    </submittedName>
</protein>
<keyword evidence="3" id="KW-1185">Reference proteome</keyword>
<dbReference type="AlphaFoldDB" id="Q24S91"/>
<feature type="transmembrane region" description="Helical" evidence="1">
    <location>
        <begin position="31"/>
        <end position="49"/>
    </location>
</feature>
<dbReference type="HOGENOM" id="CLU_2129411_0_0_9"/>
<evidence type="ECO:0000313" key="3">
    <source>
        <dbReference type="Proteomes" id="UP000001946"/>
    </source>
</evidence>
<dbReference type="Proteomes" id="UP000001946">
    <property type="component" value="Chromosome"/>
</dbReference>
<dbReference type="KEGG" id="dsy:DSY3312"/>
<gene>
    <name evidence="2" type="ordered locus">DSY3312</name>
</gene>
<organism evidence="2 3">
    <name type="scientific">Desulfitobacterium hafniense (strain Y51)</name>
    <dbReference type="NCBI Taxonomy" id="138119"/>
    <lineage>
        <taxon>Bacteria</taxon>
        <taxon>Bacillati</taxon>
        <taxon>Bacillota</taxon>
        <taxon>Clostridia</taxon>
        <taxon>Eubacteriales</taxon>
        <taxon>Desulfitobacteriaceae</taxon>
        <taxon>Desulfitobacterium</taxon>
    </lineage>
</organism>
<evidence type="ECO:0000313" key="2">
    <source>
        <dbReference type="EMBL" id="BAE85101.1"/>
    </source>
</evidence>
<reference evidence="2 3" key="1">
    <citation type="journal article" date="2006" name="J. Bacteriol.">
        <title>Complete genome sequence of the dehalorespiring bacterium Desulfitobacterium hafniense Y51 and comparison with Dehalococcoides ethenogenes 195.</title>
        <authorList>
            <person name="Nonaka H."/>
            <person name="Keresztes G."/>
            <person name="Shinoda Y."/>
            <person name="Ikenaga Y."/>
            <person name="Abe M."/>
            <person name="Naito K."/>
            <person name="Inatomi K."/>
            <person name="Furukawa K."/>
            <person name="Inui M."/>
            <person name="Yukawa H."/>
        </authorList>
    </citation>
    <scope>NUCLEOTIDE SEQUENCE [LARGE SCALE GENOMIC DNA]</scope>
    <source>
        <strain evidence="2 3">Y51</strain>
    </source>
</reference>
<sequence length="113" mass="12627">MTNFQSCDNGIPLLCGHYSRFDTTTDSSIPMLRSGTFILVVCTLGFFPYHRNSRFSRSMQKPVSCSCDIYTSYHPNSNQVSFGLLSVTSQTPGIDSIVFTYDTSSVFHFRSAP</sequence>
<proteinExistence type="predicted"/>
<evidence type="ECO:0000256" key="1">
    <source>
        <dbReference type="SAM" id="Phobius"/>
    </source>
</evidence>
<name>Q24S91_DESHY</name>